<organism evidence="1 2">
    <name type="scientific">Golovinomyces cichoracearum</name>
    <dbReference type="NCBI Taxonomy" id="62708"/>
    <lineage>
        <taxon>Eukaryota</taxon>
        <taxon>Fungi</taxon>
        <taxon>Dikarya</taxon>
        <taxon>Ascomycota</taxon>
        <taxon>Pezizomycotina</taxon>
        <taxon>Leotiomycetes</taxon>
        <taxon>Erysiphales</taxon>
        <taxon>Erysiphaceae</taxon>
        <taxon>Golovinomyces</taxon>
    </lineage>
</organism>
<dbReference type="Gene3D" id="3.30.420.10">
    <property type="entry name" value="Ribonuclease H-like superfamily/Ribonuclease H"/>
    <property type="match status" value="1"/>
</dbReference>
<sequence>GYREHILPKVVDWIRTKSEETGRDYFFIQDNASVHKARPAREYLDAN</sequence>
<evidence type="ECO:0000313" key="2">
    <source>
        <dbReference type="Proteomes" id="UP000285326"/>
    </source>
</evidence>
<dbReference type="Proteomes" id="UP000285326">
    <property type="component" value="Unassembled WGS sequence"/>
</dbReference>
<dbReference type="AlphaFoldDB" id="A0A420JCF4"/>
<reference evidence="1 2" key="1">
    <citation type="journal article" date="2018" name="BMC Genomics">
        <title>Comparative genome analyses reveal sequence features reflecting distinct modes of host-adaptation between dicot and monocot powdery mildew.</title>
        <authorList>
            <person name="Wu Y."/>
            <person name="Ma X."/>
            <person name="Pan Z."/>
            <person name="Kale S.D."/>
            <person name="Song Y."/>
            <person name="King H."/>
            <person name="Zhang Q."/>
            <person name="Presley C."/>
            <person name="Deng X."/>
            <person name="Wei C.I."/>
            <person name="Xiao S."/>
        </authorList>
    </citation>
    <scope>NUCLEOTIDE SEQUENCE [LARGE SCALE GENOMIC DNA]</scope>
    <source>
        <strain evidence="1">UMSG1</strain>
    </source>
</reference>
<comment type="caution">
    <text evidence="1">The sequence shown here is derived from an EMBL/GenBank/DDBJ whole genome shotgun (WGS) entry which is preliminary data.</text>
</comment>
<evidence type="ECO:0000313" key="1">
    <source>
        <dbReference type="EMBL" id="RKF96019.1"/>
    </source>
</evidence>
<feature type="non-terminal residue" evidence="1">
    <location>
        <position position="47"/>
    </location>
</feature>
<name>A0A420JCF4_9PEZI</name>
<dbReference type="EMBL" id="MCBS01003210">
    <property type="protein sequence ID" value="RKF96019.1"/>
    <property type="molecule type" value="Genomic_DNA"/>
</dbReference>
<proteinExistence type="predicted"/>
<protein>
    <submittedName>
        <fullName evidence="1">Uncharacterized protein</fullName>
    </submittedName>
</protein>
<feature type="non-terminal residue" evidence="1">
    <location>
        <position position="1"/>
    </location>
</feature>
<gene>
    <name evidence="1" type="ORF">GcM1_032003</name>
</gene>
<dbReference type="GO" id="GO:0003676">
    <property type="term" value="F:nucleic acid binding"/>
    <property type="evidence" value="ECO:0007669"/>
    <property type="project" value="InterPro"/>
</dbReference>
<dbReference type="InterPro" id="IPR036397">
    <property type="entry name" value="RNaseH_sf"/>
</dbReference>
<accession>A0A420JCF4</accession>